<keyword evidence="2" id="KW-1185">Reference proteome</keyword>
<name>A0A1N6EMP6_9BACT</name>
<dbReference type="RefSeq" id="WP_074238841.1">
    <property type="nucleotide sequence ID" value="NZ_FSRA01000001.1"/>
</dbReference>
<dbReference type="OrthoDB" id="768656at2"/>
<sequence>MPEHLIKKPADLTSMEIKTILACWDVEPWTGIEDKDFIHKYRHSEFHFLVGMSAAILCVARINFDFRIKIRHQVYPFAELVGFVSIEERKGNGKLFLHQIKTNMESRKIETLGCCEKAARGFYEKCRVPVLYGQAKYLRELPNDPFSVPADDDVFSLTLSDQHYKLLEGLNVNNLAWLLPESE</sequence>
<evidence type="ECO:0000313" key="1">
    <source>
        <dbReference type="EMBL" id="SIN84352.1"/>
    </source>
</evidence>
<dbReference type="AlphaFoldDB" id="A0A1N6EMP6"/>
<accession>A0A1N6EMP6</accession>
<gene>
    <name evidence="1" type="ORF">SAMN04488055_1719</name>
</gene>
<dbReference type="STRING" id="536979.SAMN04488055_1719"/>
<dbReference type="Proteomes" id="UP000185003">
    <property type="component" value="Unassembled WGS sequence"/>
</dbReference>
<dbReference type="EMBL" id="FSRA01000001">
    <property type="protein sequence ID" value="SIN84352.1"/>
    <property type="molecule type" value="Genomic_DNA"/>
</dbReference>
<organism evidence="1 2">
    <name type="scientific">Chitinophaga niabensis</name>
    <dbReference type="NCBI Taxonomy" id="536979"/>
    <lineage>
        <taxon>Bacteria</taxon>
        <taxon>Pseudomonadati</taxon>
        <taxon>Bacteroidota</taxon>
        <taxon>Chitinophagia</taxon>
        <taxon>Chitinophagales</taxon>
        <taxon>Chitinophagaceae</taxon>
        <taxon>Chitinophaga</taxon>
    </lineage>
</organism>
<protein>
    <recommendedName>
        <fullName evidence="3">N-acetyltransferase domain-containing protein</fullName>
    </recommendedName>
</protein>
<reference evidence="1 2" key="1">
    <citation type="submission" date="2016-11" db="EMBL/GenBank/DDBJ databases">
        <authorList>
            <person name="Jaros S."/>
            <person name="Januszkiewicz K."/>
            <person name="Wedrychowicz H."/>
        </authorList>
    </citation>
    <scope>NUCLEOTIDE SEQUENCE [LARGE SCALE GENOMIC DNA]</scope>
    <source>
        <strain evidence="1 2">DSM 24787</strain>
    </source>
</reference>
<proteinExistence type="predicted"/>
<evidence type="ECO:0000313" key="2">
    <source>
        <dbReference type="Proteomes" id="UP000185003"/>
    </source>
</evidence>
<evidence type="ECO:0008006" key="3">
    <source>
        <dbReference type="Google" id="ProtNLM"/>
    </source>
</evidence>